<organism evidence="3 4">
    <name type="scientific">Salix koriyanagi</name>
    <dbReference type="NCBI Taxonomy" id="2511006"/>
    <lineage>
        <taxon>Eukaryota</taxon>
        <taxon>Viridiplantae</taxon>
        <taxon>Streptophyta</taxon>
        <taxon>Embryophyta</taxon>
        <taxon>Tracheophyta</taxon>
        <taxon>Spermatophyta</taxon>
        <taxon>Magnoliopsida</taxon>
        <taxon>eudicotyledons</taxon>
        <taxon>Gunneridae</taxon>
        <taxon>Pentapetalae</taxon>
        <taxon>rosids</taxon>
        <taxon>fabids</taxon>
        <taxon>Malpighiales</taxon>
        <taxon>Salicaceae</taxon>
        <taxon>Saliceae</taxon>
        <taxon>Salix</taxon>
    </lineage>
</organism>
<evidence type="ECO:0000256" key="1">
    <source>
        <dbReference type="ARBA" id="ARBA00023067"/>
    </source>
</evidence>
<dbReference type="GO" id="GO:0000779">
    <property type="term" value="C:condensed chromosome, centromeric region"/>
    <property type="evidence" value="ECO:0007669"/>
    <property type="project" value="TreeGrafter"/>
</dbReference>
<evidence type="ECO:0000256" key="2">
    <source>
        <dbReference type="SAM" id="MobiDB-lite"/>
    </source>
</evidence>
<evidence type="ECO:0000313" key="3">
    <source>
        <dbReference type="EMBL" id="KAJ6770990.1"/>
    </source>
</evidence>
<comment type="caution">
    <text evidence="3">The sequence shown here is derived from an EMBL/GenBank/DDBJ whole genome shotgun (WGS) entry which is preliminary data.</text>
</comment>
<name>A0A9Q0WPB1_9ROSI</name>
<dbReference type="GO" id="GO:0010032">
    <property type="term" value="P:meiotic chromosome condensation"/>
    <property type="evidence" value="ECO:0007669"/>
    <property type="project" value="TreeGrafter"/>
</dbReference>
<feature type="compositionally biased region" description="Basic residues" evidence="2">
    <location>
        <begin position="137"/>
        <end position="149"/>
    </location>
</feature>
<dbReference type="GO" id="GO:0007076">
    <property type="term" value="P:mitotic chromosome condensation"/>
    <property type="evidence" value="ECO:0007669"/>
    <property type="project" value="InterPro"/>
</dbReference>
<keyword evidence="1" id="KW-0226">DNA condensation</keyword>
<dbReference type="InterPro" id="IPR016024">
    <property type="entry name" value="ARM-type_fold"/>
</dbReference>
<protein>
    <submittedName>
        <fullName evidence="3">CONDENSIN-2 COMPLEX SUBUNIT D3</fullName>
    </submittedName>
</protein>
<keyword evidence="4" id="KW-1185">Reference proteome</keyword>
<sequence length="686" mass="76129">MEEEEETTVCALITDLEETLNTQNQSHPLPFTLPTLRNLQSLLDSNDPKILSQLLSNLSSKSFSLSSLVPPLTSAMDSAPTHLSLLSSKIYLSLILLPNSPVFSLFNPISFLALLRSLRRAVKSPHYCPQEGNSSGRAKKRKGRKRRRIVACNNGSGDGDGDEVFFDARVFLSVIERLVFVLDLIHLNRFPDSLKSLVQTIVEILVLATGREMGEGFEILAGLCSKILCQVLKSEHGEEGETAAEGKQVMRVKKGVVNFPRYLAQKAPEKAEPRGFAVETILEIVRVMDVEDQVGFAEYVVKMTQGKATLRLLGVDLILNLMMLLKDPFIGMDLDCKLQDSWGFKCMEALIQRCSDSSSGIRARALSNLAHLAGFLSSDDKNRDVLKEVIGFGEMEVEVGVNDILRKRCMDEKANVRKAALVLVTKLTAILGGNFDGIVLKTLGMACSDPLVSIRKAAISALSEAFRTLSDESVIIEWLHSVPRLISDNESSIQEECENLFLELVLDRISRAGSEGTIPNQSTFSDSNVKAKDIEREIGLLFPGIMVLLKEICNGEVAPWVKKICTSLGKKKRLKPKMAIALQNIIKISESYWASNSMPIEKWTAPPGAWFLLSEVSAYLSKAVDWEFLHHHWQLLDKYRAVGELKSPCPKEYMHEDEDEDGIESSSVAWASDRVFLLQTISNVSV</sequence>
<gene>
    <name evidence="3" type="ORF">OIU74_017434</name>
</gene>
<evidence type="ECO:0000313" key="4">
    <source>
        <dbReference type="Proteomes" id="UP001151752"/>
    </source>
</evidence>
<reference evidence="3" key="1">
    <citation type="submission" date="2022-11" db="EMBL/GenBank/DDBJ databases">
        <authorList>
            <person name="Hyden B.L."/>
            <person name="Feng K."/>
            <person name="Yates T."/>
            <person name="Jawdy S."/>
            <person name="Smart L.B."/>
            <person name="Muchero W."/>
        </authorList>
    </citation>
    <scope>NUCLEOTIDE SEQUENCE</scope>
    <source>
        <tissue evidence="3">Shoot tip</tissue>
    </source>
</reference>
<dbReference type="GO" id="GO:0000796">
    <property type="term" value="C:condensin complex"/>
    <property type="evidence" value="ECO:0007669"/>
    <property type="project" value="TreeGrafter"/>
</dbReference>
<dbReference type="InterPro" id="IPR011989">
    <property type="entry name" value="ARM-like"/>
</dbReference>
<proteinExistence type="predicted"/>
<dbReference type="InterPro" id="IPR026971">
    <property type="entry name" value="CND1/NCAPD3"/>
</dbReference>
<dbReference type="PANTHER" id="PTHR14222:SF1">
    <property type="entry name" value="CONDENSIN-2 COMPLEX SUBUNIT D3"/>
    <property type="match status" value="1"/>
</dbReference>
<dbReference type="AlphaFoldDB" id="A0A9Q0WPB1"/>
<dbReference type="SUPFAM" id="SSF48371">
    <property type="entry name" value="ARM repeat"/>
    <property type="match status" value="1"/>
</dbReference>
<feature type="region of interest" description="Disordered" evidence="2">
    <location>
        <begin position="125"/>
        <end position="154"/>
    </location>
</feature>
<accession>A0A9Q0WPB1</accession>
<dbReference type="Proteomes" id="UP001151752">
    <property type="component" value="Chromosome 10"/>
</dbReference>
<dbReference type="EMBL" id="JAPFFM010000002">
    <property type="protein sequence ID" value="KAJ6770990.1"/>
    <property type="molecule type" value="Genomic_DNA"/>
</dbReference>
<dbReference type="PANTHER" id="PTHR14222">
    <property type="entry name" value="CONDENSIN"/>
    <property type="match status" value="1"/>
</dbReference>
<dbReference type="Gene3D" id="1.25.10.10">
    <property type="entry name" value="Leucine-rich Repeat Variant"/>
    <property type="match status" value="1"/>
</dbReference>
<reference evidence="3" key="2">
    <citation type="journal article" date="2023" name="Int. J. Mol. Sci.">
        <title>De Novo Assembly and Annotation of 11 Diverse Shrub Willow (Salix) Genomes Reveals Novel Gene Organization in Sex-Linked Regions.</title>
        <authorList>
            <person name="Hyden B."/>
            <person name="Feng K."/>
            <person name="Yates T.B."/>
            <person name="Jawdy S."/>
            <person name="Cereghino C."/>
            <person name="Smart L.B."/>
            <person name="Muchero W."/>
        </authorList>
    </citation>
    <scope>NUCLEOTIDE SEQUENCE</scope>
    <source>
        <tissue evidence="3">Shoot tip</tissue>
    </source>
</reference>
<dbReference type="GO" id="GO:0042393">
    <property type="term" value="F:histone binding"/>
    <property type="evidence" value="ECO:0007669"/>
    <property type="project" value="TreeGrafter"/>
</dbReference>